<feature type="compositionally biased region" description="Polar residues" evidence="1">
    <location>
        <begin position="50"/>
        <end position="60"/>
    </location>
</feature>
<evidence type="ECO:0000313" key="3">
    <source>
        <dbReference type="Proteomes" id="UP000193218"/>
    </source>
</evidence>
<evidence type="ECO:0000256" key="1">
    <source>
        <dbReference type="SAM" id="MobiDB-lite"/>
    </source>
</evidence>
<sequence length="115" mass="13010">MKRERDNVETDSSSTVSTIDPKLLKAEANDQYDGFSSPEKKRKLKGHEGTGSTNTKSTKMAWTTEEEDILQGILDGVLKSHLWDEVKKDGRLVHRTSYGVQYHAKMMLRLGGKKK</sequence>
<dbReference type="InParanoid" id="A0A1Y1UBJ9"/>
<accession>A0A1Y1UBJ9</accession>
<evidence type="ECO:0000313" key="2">
    <source>
        <dbReference type="EMBL" id="ORX34897.1"/>
    </source>
</evidence>
<dbReference type="OrthoDB" id="2564578at2759"/>
<dbReference type="AlphaFoldDB" id="A0A1Y1UBJ9"/>
<reference evidence="2 3" key="1">
    <citation type="submission" date="2017-03" db="EMBL/GenBank/DDBJ databases">
        <title>Widespread Adenine N6-methylation of Active Genes in Fungi.</title>
        <authorList>
            <consortium name="DOE Joint Genome Institute"/>
            <person name="Mondo S.J."/>
            <person name="Dannebaum R.O."/>
            <person name="Kuo R.C."/>
            <person name="Louie K.B."/>
            <person name="Bewick A.J."/>
            <person name="Labutti K."/>
            <person name="Haridas S."/>
            <person name="Kuo A."/>
            <person name="Salamov A."/>
            <person name="Ahrendt S.R."/>
            <person name="Lau R."/>
            <person name="Bowen B.P."/>
            <person name="Lipzen A."/>
            <person name="Sullivan W."/>
            <person name="Andreopoulos W.B."/>
            <person name="Clum A."/>
            <person name="Lindquist E."/>
            <person name="Daum C."/>
            <person name="Northen T.R."/>
            <person name="Ramamoorthy G."/>
            <person name="Schmitz R.J."/>
            <person name="Gryganskyi A."/>
            <person name="Culley D."/>
            <person name="Magnuson J."/>
            <person name="James T.Y."/>
            <person name="O'Malley M.A."/>
            <person name="Stajich J.E."/>
            <person name="Spatafora J.W."/>
            <person name="Visel A."/>
            <person name="Grigoriev I.V."/>
        </authorList>
    </citation>
    <scope>NUCLEOTIDE SEQUENCE [LARGE SCALE GENOMIC DNA]</scope>
    <source>
        <strain evidence="2 3">NRRL Y-17943</strain>
    </source>
</reference>
<dbReference type="Proteomes" id="UP000193218">
    <property type="component" value="Unassembled WGS sequence"/>
</dbReference>
<feature type="region of interest" description="Disordered" evidence="1">
    <location>
        <begin position="1"/>
        <end position="60"/>
    </location>
</feature>
<comment type="caution">
    <text evidence="2">The sequence shown here is derived from an EMBL/GenBank/DDBJ whole genome shotgun (WGS) entry which is preliminary data.</text>
</comment>
<dbReference type="RefSeq" id="XP_021869113.1">
    <property type="nucleotide sequence ID" value="XM_022019167.1"/>
</dbReference>
<dbReference type="GeneID" id="33560976"/>
<name>A0A1Y1UBJ9_9TREE</name>
<gene>
    <name evidence="2" type="ORF">BD324DRAFT_682825</name>
</gene>
<evidence type="ECO:0008006" key="4">
    <source>
        <dbReference type="Google" id="ProtNLM"/>
    </source>
</evidence>
<dbReference type="EMBL" id="NBSH01000012">
    <property type="protein sequence ID" value="ORX34897.1"/>
    <property type="molecule type" value="Genomic_DNA"/>
</dbReference>
<keyword evidence="3" id="KW-1185">Reference proteome</keyword>
<proteinExistence type="predicted"/>
<organism evidence="2 3">
    <name type="scientific">Kockovaella imperatae</name>
    <dbReference type="NCBI Taxonomy" id="4999"/>
    <lineage>
        <taxon>Eukaryota</taxon>
        <taxon>Fungi</taxon>
        <taxon>Dikarya</taxon>
        <taxon>Basidiomycota</taxon>
        <taxon>Agaricomycotina</taxon>
        <taxon>Tremellomycetes</taxon>
        <taxon>Tremellales</taxon>
        <taxon>Cuniculitremaceae</taxon>
        <taxon>Kockovaella</taxon>
    </lineage>
</organism>
<protein>
    <recommendedName>
        <fullName evidence="4">Myb-like domain-containing protein</fullName>
    </recommendedName>
</protein>